<dbReference type="Proteomes" id="UP000003610">
    <property type="component" value="Unassembled WGS sequence"/>
</dbReference>
<evidence type="ECO:0000313" key="1">
    <source>
        <dbReference type="EMBL" id="EFL46332.1"/>
    </source>
</evidence>
<evidence type="ECO:0000313" key="2">
    <source>
        <dbReference type="Proteomes" id="UP000003610"/>
    </source>
</evidence>
<gene>
    <name evidence="1" type="ORF">HMPREF9296_1330</name>
</gene>
<name>E1KQB8_9BACT</name>
<comment type="caution">
    <text evidence="1">The sequence shown here is derived from an EMBL/GenBank/DDBJ whole genome shotgun (WGS) entry which is preliminary data.</text>
</comment>
<proteinExistence type="predicted"/>
<sequence length="48" mass="5750">MGLFNRNFRLKSPISILEKPIFTAKNALKCPFFYIFSSKRKNLFYVLF</sequence>
<accession>E1KQB8</accession>
<dbReference type="EMBL" id="AEDO01000029">
    <property type="protein sequence ID" value="EFL46332.1"/>
    <property type="molecule type" value="Genomic_DNA"/>
</dbReference>
<protein>
    <submittedName>
        <fullName evidence="1">Uncharacterized protein</fullName>
    </submittedName>
</protein>
<reference evidence="1 2" key="1">
    <citation type="submission" date="2010-08" db="EMBL/GenBank/DDBJ databases">
        <authorList>
            <person name="Durkin A.S."/>
            <person name="Madupu R."/>
            <person name="Torralba M."/>
            <person name="Gillis M."/>
            <person name="Methe B."/>
            <person name="Sutton G."/>
            <person name="Nelson K.E."/>
        </authorList>
    </citation>
    <scope>NUCLEOTIDE SEQUENCE [LARGE SCALE GENOMIC DNA]</scope>
    <source>
        <strain evidence="1 2">FB035-09AN</strain>
    </source>
</reference>
<organism evidence="1 2">
    <name type="scientific">Prevotella disiens FB035-09AN</name>
    <dbReference type="NCBI Taxonomy" id="866771"/>
    <lineage>
        <taxon>Bacteria</taxon>
        <taxon>Pseudomonadati</taxon>
        <taxon>Bacteroidota</taxon>
        <taxon>Bacteroidia</taxon>
        <taxon>Bacteroidales</taxon>
        <taxon>Prevotellaceae</taxon>
        <taxon>Prevotella</taxon>
    </lineage>
</organism>
<dbReference type="AlphaFoldDB" id="E1KQB8"/>